<dbReference type="GO" id="GO:0003677">
    <property type="term" value="F:DNA binding"/>
    <property type="evidence" value="ECO:0007669"/>
    <property type="project" value="UniProtKB-KW"/>
</dbReference>
<keyword evidence="6" id="KW-1185">Reference proteome</keyword>
<evidence type="ECO:0000313" key="6">
    <source>
        <dbReference type="Proteomes" id="UP000263377"/>
    </source>
</evidence>
<evidence type="ECO:0000256" key="1">
    <source>
        <dbReference type="ARBA" id="ARBA00023015"/>
    </source>
</evidence>
<evidence type="ECO:0000256" key="2">
    <source>
        <dbReference type="ARBA" id="ARBA00023125"/>
    </source>
</evidence>
<dbReference type="EMBL" id="QVIG01000001">
    <property type="protein sequence ID" value="RGD60431.1"/>
    <property type="molecule type" value="Genomic_DNA"/>
</dbReference>
<keyword evidence="3" id="KW-0804">Transcription</keyword>
<sequence length="117" mass="12545">MPINRTGAKPLKAQILDELRQRLASGEYPVGSKFPSLRALAVEFGVAELTAQGAVQELQREGVLEAAAGKGNFVMMLPTKESSADAPEGPACAELEKLRAEVAELRERLEVLEAASR</sequence>
<dbReference type="Gene3D" id="1.10.10.10">
    <property type="entry name" value="Winged helix-like DNA-binding domain superfamily/Winged helix DNA-binding domain"/>
    <property type="match status" value="1"/>
</dbReference>
<dbReference type="AlphaFoldDB" id="A0A372ZXD4"/>
<dbReference type="GO" id="GO:0003700">
    <property type="term" value="F:DNA-binding transcription factor activity"/>
    <property type="evidence" value="ECO:0007669"/>
    <property type="project" value="InterPro"/>
</dbReference>
<protein>
    <submittedName>
        <fullName evidence="5">GntR family transcriptional regulator</fullName>
    </submittedName>
</protein>
<dbReference type="Proteomes" id="UP000263377">
    <property type="component" value="Unassembled WGS sequence"/>
</dbReference>
<dbReference type="InterPro" id="IPR000524">
    <property type="entry name" value="Tscrpt_reg_HTH_GntR"/>
</dbReference>
<dbReference type="InterPro" id="IPR050679">
    <property type="entry name" value="Bact_HTH_transcr_reg"/>
</dbReference>
<dbReference type="Pfam" id="PF00392">
    <property type="entry name" value="GntR"/>
    <property type="match status" value="1"/>
</dbReference>
<gene>
    <name evidence="5" type="ORF">DR950_23940</name>
</gene>
<organism evidence="5 6">
    <name type="scientific">Kitasatospora xanthocidica</name>
    <dbReference type="NCBI Taxonomy" id="83382"/>
    <lineage>
        <taxon>Bacteria</taxon>
        <taxon>Bacillati</taxon>
        <taxon>Actinomycetota</taxon>
        <taxon>Actinomycetes</taxon>
        <taxon>Kitasatosporales</taxon>
        <taxon>Streptomycetaceae</taxon>
        <taxon>Kitasatospora</taxon>
    </lineage>
</organism>
<evidence type="ECO:0000313" key="5">
    <source>
        <dbReference type="EMBL" id="RGD60431.1"/>
    </source>
</evidence>
<accession>A0A372ZXD4</accession>
<dbReference type="CDD" id="cd07377">
    <property type="entry name" value="WHTH_GntR"/>
    <property type="match status" value="1"/>
</dbReference>
<dbReference type="PROSITE" id="PS50949">
    <property type="entry name" value="HTH_GNTR"/>
    <property type="match status" value="1"/>
</dbReference>
<name>A0A372ZXD4_9ACTN</name>
<reference evidence="5 6" key="1">
    <citation type="submission" date="2018-08" db="EMBL/GenBank/DDBJ databases">
        <title>Diversity &amp; Physiological Properties of Lignin-Decomposing Actinobacteria from Soil.</title>
        <authorList>
            <person name="Roh S.G."/>
            <person name="Kim S.B."/>
        </authorList>
    </citation>
    <scope>NUCLEOTIDE SEQUENCE [LARGE SCALE GENOMIC DNA]</scope>
    <source>
        <strain evidence="5 6">MMS17-GH009</strain>
    </source>
</reference>
<dbReference type="PANTHER" id="PTHR44846">
    <property type="entry name" value="MANNOSYL-D-GLYCERATE TRANSPORT/METABOLISM SYSTEM REPRESSOR MNGR-RELATED"/>
    <property type="match status" value="1"/>
</dbReference>
<dbReference type="GO" id="GO:0045892">
    <property type="term" value="P:negative regulation of DNA-templated transcription"/>
    <property type="evidence" value="ECO:0007669"/>
    <property type="project" value="TreeGrafter"/>
</dbReference>
<evidence type="ECO:0000256" key="3">
    <source>
        <dbReference type="ARBA" id="ARBA00023163"/>
    </source>
</evidence>
<dbReference type="InterPro" id="IPR036390">
    <property type="entry name" value="WH_DNA-bd_sf"/>
</dbReference>
<keyword evidence="1" id="KW-0805">Transcription regulation</keyword>
<proteinExistence type="predicted"/>
<keyword evidence="2" id="KW-0238">DNA-binding</keyword>
<comment type="caution">
    <text evidence="5">The sequence shown here is derived from an EMBL/GenBank/DDBJ whole genome shotgun (WGS) entry which is preliminary data.</text>
</comment>
<dbReference type="SMART" id="SM00345">
    <property type="entry name" value="HTH_GNTR"/>
    <property type="match status" value="1"/>
</dbReference>
<evidence type="ECO:0000259" key="4">
    <source>
        <dbReference type="PROSITE" id="PS50949"/>
    </source>
</evidence>
<feature type="domain" description="HTH gntR-type" evidence="4">
    <location>
        <begin position="9"/>
        <end position="77"/>
    </location>
</feature>
<dbReference type="PANTHER" id="PTHR44846:SF1">
    <property type="entry name" value="MANNOSYL-D-GLYCERATE TRANSPORT_METABOLISM SYSTEM REPRESSOR MNGR-RELATED"/>
    <property type="match status" value="1"/>
</dbReference>
<dbReference type="InterPro" id="IPR036388">
    <property type="entry name" value="WH-like_DNA-bd_sf"/>
</dbReference>
<dbReference type="SUPFAM" id="SSF46785">
    <property type="entry name" value="Winged helix' DNA-binding domain"/>
    <property type="match status" value="1"/>
</dbReference>
<dbReference type="RefSeq" id="WP_117488541.1">
    <property type="nucleotide sequence ID" value="NZ_QVIG01000001.1"/>
</dbReference>